<accession>A0ABQ4K8K6</accession>
<evidence type="ECO:0000313" key="1">
    <source>
        <dbReference type="EMBL" id="GIN22062.1"/>
    </source>
</evidence>
<evidence type="ECO:0000313" key="2">
    <source>
        <dbReference type="Proteomes" id="UP000680279"/>
    </source>
</evidence>
<protein>
    <submittedName>
        <fullName evidence="1">Uncharacterized protein</fullName>
    </submittedName>
</protein>
<sequence length="163" mass="18705">MVTEVFTLETIFSEEETEQSFQRMQPDVAFTVSHLIYYPYLFHEYSFERKNPFSPLKGNVACTVDAISGIAALVDKAPSFIKASVDSKQIISPKVDEEKAKIIAEDFLFQTISMKIKILLTPKMRLTKYLLFHRPYLILNAEQKNKKGFTLMVDSVSGKYHPL</sequence>
<organism evidence="1 2">
    <name type="scientific">Siminovitchia fordii</name>
    <dbReference type="NCBI Taxonomy" id="254759"/>
    <lineage>
        <taxon>Bacteria</taxon>
        <taxon>Bacillati</taxon>
        <taxon>Bacillota</taxon>
        <taxon>Bacilli</taxon>
        <taxon>Bacillales</taxon>
        <taxon>Bacillaceae</taxon>
        <taxon>Siminovitchia</taxon>
    </lineage>
</organism>
<dbReference type="Proteomes" id="UP000680279">
    <property type="component" value="Unassembled WGS sequence"/>
</dbReference>
<name>A0ABQ4K8K6_9BACI</name>
<dbReference type="RefSeq" id="WP_018708763.1">
    <property type="nucleotide sequence ID" value="NZ_BOQT01000013.1"/>
</dbReference>
<proteinExistence type="predicted"/>
<gene>
    <name evidence="1" type="ORF">J1TS3_31960</name>
</gene>
<keyword evidence="2" id="KW-1185">Reference proteome</keyword>
<comment type="caution">
    <text evidence="1">The sequence shown here is derived from an EMBL/GenBank/DDBJ whole genome shotgun (WGS) entry which is preliminary data.</text>
</comment>
<reference evidence="1 2" key="1">
    <citation type="submission" date="2021-03" db="EMBL/GenBank/DDBJ databases">
        <title>Antimicrobial resistance genes in bacteria isolated from Japanese honey, and their potential for conferring macrolide and lincosamide resistance in the American foulbrood pathogen Paenibacillus larvae.</title>
        <authorList>
            <person name="Okamoto M."/>
            <person name="Kumagai M."/>
            <person name="Kanamori H."/>
            <person name="Takamatsu D."/>
        </authorList>
    </citation>
    <scope>NUCLEOTIDE SEQUENCE [LARGE SCALE GENOMIC DNA]</scope>
    <source>
        <strain evidence="1 2">J1TS3</strain>
    </source>
</reference>
<dbReference type="EMBL" id="BOQT01000013">
    <property type="protein sequence ID" value="GIN22062.1"/>
    <property type="molecule type" value="Genomic_DNA"/>
</dbReference>